<dbReference type="AlphaFoldDB" id="A0A5B7I9I6"/>
<sequence length="69" mass="7566">MATPPFFPPIPTRAPFPPMSPLAAQLSVMSKPAWPQDRISGARRCKGLNSSSSPFSYFCDNVNYSYPVS</sequence>
<keyword evidence="2" id="KW-1185">Reference proteome</keyword>
<dbReference type="EMBL" id="VSRR010048700">
    <property type="protein sequence ID" value="MPC78539.1"/>
    <property type="molecule type" value="Genomic_DNA"/>
</dbReference>
<name>A0A5B7I9I6_PORTR</name>
<protein>
    <submittedName>
        <fullName evidence="1">Uncharacterized protein</fullName>
    </submittedName>
</protein>
<proteinExistence type="predicted"/>
<evidence type="ECO:0000313" key="2">
    <source>
        <dbReference type="Proteomes" id="UP000324222"/>
    </source>
</evidence>
<reference evidence="1 2" key="1">
    <citation type="submission" date="2019-05" db="EMBL/GenBank/DDBJ databases">
        <title>Another draft genome of Portunus trituberculatus and its Hox gene families provides insights of decapod evolution.</title>
        <authorList>
            <person name="Jeong J.-H."/>
            <person name="Song I."/>
            <person name="Kim S."/>
            <person name="Choi T."/>
            <person name="Kim D."/>
            <person name="Ryu S."/>
            <person name="Kim W."/>
        </authorList>
    </citation>
    <scope>NUCLEOTIDE SEQUENCE [LARGE SCALE GENOMIC DNA]</scope>
    <source>
        <tissue evidence="1">Muscle</tissue>
    </source>
</reference>
<accession>A0A5B7I9I6</accession>
<evidence type="ECO:0000313" key="1">
    <source>
        <dbReference type="EMBL" id="MPC78539.1"/>
    </source>
</evidence>
<organism evidence="1 2">
    <name type="scientific">Portunus trituberculatus</name>
    <name type="common">Swimming crab</name>
    <name type="synonym">Neptunus trituberculatus</name>
    <dbReference type="NCBI Taxonomy" id="210409"/>
    <lineage>
        <taxon>Eukaryota</taxon>
        <taxon>Metazoa</taxon>
        <taxon>Ecdysozoa</taxon>
        <taxon>Arthropoda</taxon>
        <taxon>Crustacea</taxon>
        <taxon>Multicrustacea</taxon>
        <taxon>Malacostraca</taxon>
        <taxon>Eumalacostraca</taxon>
        <taxon>Eucarida</taxon>
        <taxon>Decapoda</taxon>
        <taxon>Pleocyemata</taxon>
        <taxon>Brachyura</taxon>
        <taxon>Eubrachyura</taxon>
        <taxon>Portunoidea</taxon>
        <taxon>Portunidae</taxon>
        <taxon>Portuninae</taxon>
        <taxon>Portunus</taxon>
    </lineage>
</organism>
<gene>
    <name evidence="1" type="ORF">E2C01_073027</name>
</gene>
<dbReference type="Proteomes" id="UP000324222">
    <property type="component" value="Unassembled WGS sequence"/>
</dbReference>
<comment type="caution">
    <text evidence="1">The sequence shown here is derived from an EMBL/GenBank/DDBJ whole genome shotgun (WGS) entry which is preliminary data.</text>
</comment>